<keyword evidence="4" id="KW-1185">Reference proteome</keyword>
<dbReference type="PROSITE" id="PS51257">
    <property type="entry name" value="PROKAR_LIPOPROTEIN"/>
    <property type="match status" value="1"/>
</dbReference>
<dbReference type="EMBL" id="FNGW01000003">
    <property type="protein sequence ID" value="SDL68667.1"/>
    <property type="molecule type" value="Genomic_DNA"/>
</dbReference>
<dbReference type="PANTHER" id="PTHR35936:SF34">
    <property type="entry name" value="ABC TRANSPORTER EXTRACELLULAR-BINDING PROTEIN YCKB-RELATED"/>
    <property type="match status" value="1"/>
</dbReference>
<keyword evidence="1" id="KW-0732">Signal</keyword>
<dbReference type="CDD" id="cd00996">
    <property type="entry name" value="PBP2_AatB_like"/>
    <property type="match status" value="1"/>
</dbReference>
<evidence type="ECO:0000313" key="3">
    <source>
        <dbReference type="EMBL" id="SDL68667.1"/>
    </source>
</evidence>
<organism evidence="3 4">
    <name type="scientific">Romboutsia lituseburensis DSM 797</name>
    <dbReference type="NCBI Taxonomy" id="1121325"/>
    <lineage>
        <taxon>Bacteria</taxon>
        <taxon>Bacillati</taxon>
        <taxon>Bacillota</taxon>
        <taxon>Clostridia</taxon>
        <taxon>Peptostreptococcales</taxon>
        <taxon>Peptostreptococcaceae</taxon>
        <taxon>Romboutsia</taxon>
    </lineage>
</organism>
<dbReference type="RefSeq" id="WP_092724763.1">
    <property type="nucleotide sequence ID" value="NZ_FNGW01000003.1"/>
</dbReference>
<proteinExistence type="predicted"/>
<accession>A0A1G9M403</accession>
<dbReference type="SMART" id="SM00062">
    <property type="entry name" value="PBPb"/>
    <property type="match status" value="1"/>
</dbReference>
<dbReference type="Pfam" id="PF00497">
    <property type="entry name" value="SBP_bac_3"/>
    <property type="match status" value="1"/>
</dbReference>
<evidence type="ECO:0000313" key="4">
    <source>
        <dbReference type="Proteomes" id="UP000199068"/>
    </source>
</evidence>
<gene>
    <name evidence="3" type="ORF">SAMN04515677_10349</name>
</gene>
<dbReference type="SUPFAM" id="SSF53850">
    <property type="entry name" value="Periplasmic binding protein-like II"/>
    <property type="match status" value="1"/>
</dbReference>
<dbReference type="PANTHER" id="PTHR35936">
    <property type="entry name" value="MEMBRANE-BOUND LYTIC MUREIN TRANSGLYCOSYLASE F"/>
    <property type="match status" value="1"/>
</dbReference>
<evidence type="ECO:0000259" key="2">
    <source>
        <dbReference type="SMART" id="SM00062"/>
    </source>
</evidence>
<reference evidence="3 4" key="1">
    <citation type="submission" date="2016-10" db="EMBL/GenBank/DDBJ databases">
        <authorList>
            <person name="de Groot N.N."/>
        </authorList>
    </citation>
    <scope>NUCLEOTIDE SEQUENCE [LARGE SCALE GENOMIC DNA]</scope>
    <source>
        <strain evidence="3 4">DSM 797</strain>
    </source>
</reference>
<protein>
    <submittedName>
        <fullName evidence="3">Amino acid ABC transporter substrate-binding protein, PAAT family</fullName>
    </submittedName>
</protein>
<dbReference type="AlphaFoldDB" id="A0A1G9M403"/>
<name>A0A1G9M403_9FIRM</name>
<sequence length="260" mass="30108">MKKILKILKVMLLVLAILLISVGCTKKEKIENEVVIGFDNTYFPMGYMNENGDTVGFDIDLAKETFKRLNMKVSFQPIDWSMKETELRAKNIDAIWNGYSLTEERKKIVTYTEPYMKNKQLIVVLKDSSIKNKRDLKGSILGTQQGSAGLEAIEKDKKLLNSLSNKEPILYDTFDKVFRDLNAKRIDALVADETLAKYYINKTGREKYNILDENLGEEDYVVAFSKDNIELCDKVNKILREIKKDKVFNEIYQKWFGQNN</sequence>
<dbReference type="STRING" id="1121325.SAMN04515677_10349"/>
<evidence type="ECO:0000256" key="1">
    <source>
        <dbReference type="ARBA" id="ARBA00022729"/>
    </source>
</evidence>
<feature type="domain" description="Solute-binding protein family 3/N-terminal" evidence="2">
    <location>
        <begin position="33"/>
        <end position="259"/>
    </location>
</feature>
<dbReference type="InterPro" id="IPR001638">
    <property type="entry name" value="Solute-binding_3/MltF_N"/>
</dbReference>
<dbReference type="Gene3D" id="3.40.190.10">
    <property type="entry name" value="Periplasmic binding protein-like II"/>
    <property type="match status" value="2"/>
</dbReference>
<dbReference type="Proteomes" id="UP000199068">
    <property type="component" value="Unassembled WGS sequence"/>
</dbReference>